<dbReference type="Proteomes" id="UP001418796">
    <property type="component" value="Unassembled WGS sequence"/>
</dbReference>
<evidence type="ECO:0000313" key="1">
    <source>
        <dbReference type="EMBL" id="MEN0644222.1"/>
    </source>
</evidence>
<sequence>MDPLFEEYWHGQKKSLEPISTDVIQTDDEEGKAWTTFKQAVQKAIKSESTTD</sequence>
<proteinExistence type="predicted"/>
<dbReference type="EMBL" id="JBCITK010000001">
    <property type="protein sequence ID" value="MEN0644222.1"/>
    <property type="molecule type" value="Genomic_DNA"/>
</dbReference>
<accession>A0ABU9VKS4</accession>
<dbReference type="RefSeq" id="WP_203090081.1">
    <property type="nucleotide sequence ID" value="NZ_JAEUZA010000004.1"/>
</dbReference>
<comment type="caution">
    <text evidence="1">The sequence shown here is derived from an EMBL/GenBank/DDBJ whole genome shotgun (WGS) entry which is preliminary data.</text>
</comment>
<keyword evidence="2" id="KW-1185">Reference proteome</keyword>
<evidence type="ECO:0000313" key="2">
    <source>
        <dbReference type="Proteomes" id="UP001418796"/>
    </source>
</evidence>
<gene>
    <name evidence="1" type="ORF">MKY91_13805</name>
</gene>
<name>A0ABU9VKS4_9BACI</name>
<organism evidence="1 2">
    <name type="scientific">Alkalicoccobacillus gibsonii</name>
    <dbReference type="NCBI Taxonomy" id="79881"/>
    <lineage>
        <taxon>Bacteria</taxon>
        <taxon>Bacillati</taxon>
        <taxon>Bacillota</taxon>
        <taxon>Bacilli</taxon>
        <taxon>Bacillales</taxon>
        <taxon>Bacillaceae</taxon>
        <taxon>Alkalicoccobacillus</taxon>
    </lineage>
</organism>
<protein>
    <submittedName>
        <fullName evidence="1">Uncharacterized protein</fullName>
    </submittedName>
</protein>
<reference evidence="1 2" key="1">
    <citation type="submission" date="2024-03" db="EMBL/GenBank/DDBJ databases">
        <title>Bacilli Hybrid Assemblies.</title>
        <authorList>
            <person name="Kovac J."/>
        </authorList>
    </citation>
    <scope>NUCLEOTIDE SEQUENCE [LARGE SCALE GENOMIC DNA]</scope>
    <source>
        <strain evidence="1 2">FSL R7-0666</strain>
    </source>
</reference>